<evidence type="ECO:0000313" key="1">
    <source>
        <dbReference type="EMBL" id="OXU27348.1"/>
    </source>
</evidence>
<comment type="caution">
    <text evidence="1">The sequence shown here is derived from an EMBL/GenBank/DDBJ whole genome shotgun (WGS) entry which is preliminary data.</text>
</comment>
<keyword evidence="2" id="KW-1185">Reference proteome</keyword>
<dbReference type="GO" id="GO:0003676">
    <property type="term" value="F:nucleic acid binding"/>
    <property type="evidence" value="ECO:0007669"/>
    <property type="project" value="InterPro"/>
</dbReference>
<dbReference type="InterPro" id="IPR036397">
    <property type="entry name" value="RNaseH_sf"/>
</dbReference>
<accession>A0A232FA80</accession>
<proteinExistence type="predicted"/>
<dbReference type="Proteomes" id="UP000215335">
    <property type="component" value="Unassembled WGS sequence"/>
</dbReference>
<sequence length="87" mass="10018">LRTLFNQRFPNRWIGRAGPFLWPPRSPDLNPLDFFLWGSVNDAVYGKAPITRLNMMDGTRRACEAITPETLGNVQRTWKIMVLTLSI</sequence>
<dbReference type="STRING" id="543379.A0A232FA80"/>
<organism evidence="1 2">
    <name type="scientific">Trichomalopsis sarcophagae</name>
    <dbReference type="NCBI Taxonomy" id="543379"/>
    <lineage>
        <taxon>Eukaryota</taxon>
        <taxon>Metazoa</taxon>
        <taxon>Ecdysozoa</taxon>
        <taxon>Arthropoda</taxon>
        <taxon>Hexapoda</taxon>
        <taxon>Insecta</taxon>
        <taxon>Pterygota</taxon>
        <taxon>Neoptera</taxon>
        <taxon>Endopterygota</taxon>
        <taxon>Hymenoptera</taxon>
        <taxon>Apocrita</taxon>
        <taxon>Proctotrupomorpha</taxon>
        <taxon>Chalcidoidea</taxon>
        <taxon>Pteromalidae</taxon>
        <taxon>Pteromalinae</taxon>
        <taxon>Trichomalopsis</taxon>
    </lineage>
</organism>
<dbReference type="PANTHER" id="PTHR47326:SF1">
    <property type="entry name" value="HTH PSQ-TYPE DOMAIN-CONTAINING PROTEIN"/>
    <property type="match status" value="1"/>
</dbReference>
<reference evidence="1 2" key="1">
    <citation type="journal article" date="2017" name="Curr. Biol.">
        <title>The Evolution of Venom by Co-option of Single-Copy Genes.</title>
        <authorList>
            <person name="Martinson E.O."/>
            <person name="Mrinalini"/>
            <person name="Kelkar Y.D."/>
            <person name="Chang C.H."/>
            <person name="Werren J.H."/>
        </authorList>
    </citation>
    <scope>NUCLEOTIDE SEQUENCE [LARGE SCALE GENOMIC DNA]</scope>
    <source>
        <strain evidence="1 2">Alberta</strain>
        <tissue evidence="1">Whole body</tissue>
    </source>
</reference>
<dbReference type="PANTHER" id="PTHR47326">
    <property type="entry name" value="TRANSPOSABLE ELEMENT TC3 TRANSPOSASE-LIKE PROTEIN"/>
    <property type="match status" value="1"/>
</dbReference>
<dbReference type="EMBL" id="NNAY01000621">
    <property type="protein sequence ID" value="OXU27348.1"/>
    <property type="molecule type" value="Genomic_DNA"/>
</dbReference>
<gene>
    <name evidence="1" type="ORF">TSAR_015087</name>
</gene>
<dbReference type="AlphaFoldDB" id="A0A232FA80"/>
<name>A0A232FA80_9HYME</name>
<evidence type="ECO:0000313" key="2">
    <source>
        <dbReference type="Proteomes" id="UP000215335"/>
    </source>
</evidence>
<protein>
    <recommendedName>
        <fullName evidence="3">Transposable element Tc3 transposase</fullName>
    </recommendedName>
</protein>
<dbReference type="Gene3D" id="3.30.420.10">
    <property type="entry name" value="Ribonuclease H-like superfamily/Ribonuclease H"/>
    <property type="match status" value="1"/>
</dbReference>
<evidence type="ECO:0008006" key="3">
    <source>
        <dbReference type="Google" id="ProtNLM"/>
    </source>
</evidence>
<feature type="non-terminal residue" evidence="1">
    <location>
        <position position="1"/>
    </location>
</feature>